<accession>A0A7R8CRJ6</accession>
<dbReference type="Proteomes" id="UP000675881">
    <property type="component" value="Chromosome 14"/>
</dbReference>
<dbReference type="EMBL" id="HG994593">
    <property type="protein sequence ID" value="CAF2854957.1"/>
    <property type="molecule type" value="Genomic_DNA"/>
</dbReference>
<evidence type="ECO:0000313" key="3">
    <source>
        <dbReference type="Proteomes" id="UP000675881"/>
    </source>
</evidence>
<dbReference type="AlphaFoldDB" id="A0A7R8CRJ6"/>
<reference evidence="2" key="1">
    <citation type="submission" date="2021-02" db="EMBL/GenBank/DDBJ databases">
        <authorList>
            <person name="Bekaert M."/>
        </authorList>
    </citation>
    <scope>NUCLEOTIDE SEQUENCE</scope>
    <source>
        <strain evidence="2">IoA-00</strain>
    </source>
</reference>
<dbReference type="OrthoDB" id="299781at2759"/>
<keyword evidence="3" id="KW-1185">Reference proteome</keyword>
<feature type="region of interest" description="Disordered" evidence="1">
    <location>
        <begin position="48"/>
        <end position="89"/>
    </location>
</feature>
<organism evidence="2 3">
    <name type="scientific">Lepeophtheirus salmonis</name>
    <name type="common">Salmon louse</name>
    <name type="synonym">Caligus salmonis</name>
    <dbReference type="NCBI Taxonomy" id="72036"/>
    <lineage>
        <taxon>Eukaryota</taxon>
        <taxon>Metazoa</taxon>
        <taxon>Ecdysozoa</taxon>
        <taxon>Arthropoda</taxon>
        <taxon>Crustacea</taxon>
        <taxon>Multicrustacea</taxon>
        <taxon>Hexanauplia</taxon>
        <taxon>Copepoda</taxon>
        <taxon>Siphonostomatoida</taxon>
        <taxon>Caligidae</taxon>
        <taxon>Lepeophtheirus</taxon>
    </lineage>
</organism>
<feature type="compositionally biased region" description="Polar residues" evidence="1">
    <location>
        <begin position="77"/>
        <end position="88"/>
    </location>
</feature>
<gene>
    <name evidence="2" type="ORF">LSAA_4821</name>
</gene>
<proteinExistence type="predicted"/>
<protein>
    <submittedName>
        <fullName evidence="2">(salmon louse) hypothetical protein</fullName>
    </submittedName>
</protein>
<evidence type="ECO:0000256" key="1">
    <source>
        <dbReference type="SAM" id="MobiDB-lite"/>
    </source>
</evidence>
<name>A0A7R8CRJ6_LEPSM</name>
<sequence length="135" mass="15310">MSKKSRSSSLAIKQIKSKTSLKLWNNFKKNHHHHHSCLSEDGEIYPHDQQSGHECHHHYSQSSSASTKTKVHKFAKSGSNSSPCSTKSSFKHKRHALCETNAFINSEIAEQVIRVWKATYKECAAIDTESINDLF</sequence>
<evidence type="ECO:0000313" key="2">
    <source>
        <dbReference type="EMBL" id="CAF2854957.1"/>
    </source>
</evidence>